<dbReference type="Gene3D" id="1.20.1540.10">
    <property type="entry name" value="Rhomboid-like"/>
    <property type="match status" value="1"/>
</dbReference>
<dbReference type="Proteomes" id="UP001359485">
    <property type="component" value="Unassembled WGS sequence"/>
</dbReference>
<feature type="transmembrane region" description="Helical" evidence="6">
    <location>
        <begin position="210"/>
        <end position="228"/>
    </location>
</feature>
<dbReference type="EMBL" id="JAWJWF010000002">
    <property type="protein sequence ID" value="KAK6638267.1"/>
    <property type="molecule type" value="Genomic_DNA"/>
</dbReference>
<dbReference type="InterPro" id="IPR051739">
    <property type="entry name" value="Rhomboid_IM_Serine_Proteases"/>
</dbReference>
<feature type="transmembrane region" description="Helical" evidence="6">
    <location>
        <begin position="240"/>
        <end position="258"/>
    </location>
</feature>
<gene>
    <name evidence="8" type="ORF">RUM44_008696</name>
</gene>
<evidence type="ECO:0000256" key="1">
    <source>
        <dbReference type="ARBA" id="ARBA00004141"/>
    </source>
</evidence>
<keyword evidence="5 6" id="KW-0472">Membrane</keyword>
<evidence type="ECO:0000313" key="8">
    <source>
        <dbReference type="EMBL" id="KAK6638267.1"/>
    </source>
</evidence>
<evidence type="ECO:0000256" key="6">
    <source>
        <dbReference type="SAM" id="Phobius"/>
    </source>
</evidence>
<reference evidence="8 9" key="1">
    <citation type="submission" date="2023-09" db="EMBL/GenBank/DDBJ databases">
        <title>Genomes of two closely related lineages of the louse Polyplax serrata with different host specificities.</title>
        <authorList>
            <person name="Martinu J."/>
            <person name="Tarabai H."/>
            <person name="Stefka J."/>
            <person name="Hypsa V."/>
        </authorList>
    </citation>
    <scope>NUCLEOTIDE SEQUENCE [LARGE SCALE GENOMIC DNA]</scope>
    <source>
        <strain evidence="8">98ZLc_SE</strain>
    </source>
</reference>
<evidence type="ECO:0000259" key="7">
    <source>
        <dbReference type="Pfam" id="PF01694"/>
    </source>
</evidence>
<feature type="domain" description="Peptidase S54 rhomboid" evidence="7">
    <location>
        <begin position="83"/>
        <end position="229"/>
    </location>
</feature>
<dbReference type="PANTHER" id="PTHR45840">
    <property type="entry name" value="RHOMBOID-RELATED PROTEIN"/>
    <property type="match status" value="1"/>
</dbReference>
<name>A0ABR1BD77_POLSC</name>
<comment type="caution">
    <text evidence="8">The sequence shown here is derived from an EMBL/GenBank/DDBJ whole genome shotgun (WGS) entry which is preliminary data.</text>
</comment>
<dbReference type="InterPro" id="IPR035952">
    <property type="entry name" value="Rhomboid-like_sf"/>
</dbReference>
<evidence type="ECO:0000256" key="4">
    <source>
        <dbReference type="ARBA" id="ARBA00022989"/>
    </source>
</evidence>
<evidence type="ECO:0000256" key="3">
    <source>
        <dbReference type="ARBA" id="ARBA00022692"/>
    </source>
</evidence>
<protein>
    <recommendedName>
        <fullName evidence="7">Peptidase S54 rhomboid domain-containing protein</fullName>
    </recommendedName>
</protein>
<comment type="subcellular location">
    <subcellularLocation>
        <location evidence="1">Membrane</location>
        <topology evidence="1">Multi-pass membrane protein</topology>
    </subcellularLocation>
</comment>
<dbReference type="InterPro" id="IPR022764">
    <property type="entry name" value="Peptidase_S54_rhomboid_dom"/>
</dbReference>
<sequence length="267" mass="30084">MCDVQIQRIGVFKFLRDSCAIVHNRTNLLHENFDRWREKKLDSTCLKRIPYFIVLVSLVEVALYYLANDTVKRCLLYDPEKNTEIWRFLTYMLIHKDYVHLFLNLIIQAFLGLPLEAEQGGCRCMTIYFSGGLAGSMGAAIFSPPTLMAGASGGIYSLLTSHVANIILNYETMSYVWYRITAVTTLMVADFIHITYHVWLCNNENPKIEWVAHASGALSGLLIGLLVFSSSSKWRRKIQVTSCLVLIVVVAIAAAYHLHDVTAAVVG</sequence>
<organism evidence="8 9">
    <name type="scientific">Polyplax serrata</name>
    <name type="common">Common mouse louse</name>
    <dbReference type="NCBI Taxonomy" id="468196"/>
    <lineage>
        <taxon>Eukaryota</taxon>
        <taxon>Metazoa</taxon>
        <taxon>Ecdysozoa</taxon>
        <taxon>Arthropoda</taxon>
        <taxon>Hexapoda</taxon>
        <taxon>Insecta</taxon>
        <taxon>Pterygota</taxon>
        <taxon>Neoptera</taxon>
        <taxon>Paraneoptera</taxon>
        <taxon>Psocodea</taxon>
        <taxon>Troctomorpha</taxon>
        <taxon>Phthiraptera</taxon>
        <taxon>Anoplura</taxon>
        <taxon>Polyplacidae</taxon>
        <taxon>Polyplax</taxon>
    </lineage>
</organism>
<feature type="transmembrane region" description="Helical" evidence="6">
    <location>
        <begin position="98"/>
        <end position="115"/>
    </location>
</feature>
<keyword evidence="3 6" id="KW-0812">Transmembrane</keyword>
<proteinExistence type="inferred from homology"/>
<feature type="transmembrane region" description="Helical" evidence="6">
    <location>
        <begin position="177"/>
        <end position="198"/>
    </location>
</feature>
<dbReference type="PANTHER" id="PTHR45840:SF10">
    <property type="entry name" value="RHOMBOID PROTEASE"/>
    <property type="match status" value="1"/>
</dbReference>
<evidence type="ECO:0000256" key="5">
    <source>
        <dbReference type="ARBA" id="ARBA00023136"/>
    </source>
</evidence>
<keyword evidence="9" id="KW-1185">Reference proteome</keyword>
<accession>A0ABR1BD77</accession>
<keyword evidence="4 6" id="KW-1133">Transmembrane helix</keyword>
<dbReference type="Pfam" id="PF01694">
    <property type="entry name" value="Rhomboid"/>
    <property type="match status" value="1"/>
</dbReference>
<feature type="transmembrane region" description="Helical" evidence="6">
    <location>
        <begin position="153"/>
        <end position="170"/>
    </location>
</feature>
<evidence type="ECO:0000256" key="2">
    <source>
        <dbReference type="ARBA" id="ARBA00009045"/>
    </source>
</evidence>
<evidence type="ECO:0000313" key="9">
    <source>
        <dbReference type="Proteomes" id="UP001359485"/>
    </source>
</evidence>
<dbReference type="SUPFAM" id="SSF144091">
    <property type="entry name" value="Rhomboid-like"/>
    <property type="match status" value="1"/>
</dbReference>
<comment type="similarity">
    <text evidence="2">Belongs to the peptidase S54 family.</text>
</comment>
<feature type="transmembrane region" description="Helical" evidence="6">
    <location>
        <begin position="127"/>
        <end position="147"/>
    </location>
</feature>
<feature type="transmembrane region" description="Helical" evidence="6">
    <location>
        <begin position="49"/>
        <end position="67"/>
    </location>
</feature>